<dbReference type="PANTHER" id="PTHR11782">
    <property type="entry name" value="ADENOSINE/GUANOSINE DIPHOSPHATASE"/>
    <property type="match status" value="1"/>
</dbReference>
<comment type="function">
    <text evidence="3">After transfer of sugars to endogenous macromolecular acceptors, the enzyme converts nucleoside diphosphates to nucleoside monophosphates which in turn exit the Golgi lumen in a coupled antiporter reaction, allowing entry of additional nucleotide sugar from the cytosol.</text>
</comment>
<proteinExistence type="inferred from homology"/>
<keyword evidence="10" id="KW-1185">Reference proteome</keyword>
<evidence type="ECO:0000256" key="4">
    <source>
        <dbReference type="ARBA" id="ARBA00038903"/>
    </source>
</evidence>
<evidence type="ECO:0000313" key="10">
    <source>
        <dbReference type="Proteomes" id="UP000320333"/>
    </source>
</evidence>
<evidence type="ECO:0000256" key="6">
    <source>
        <dbReference type="PIRSR" id="PIRSR600407-2"/>
    </source>
</evidence>
<gene>
    <name evidence="9" type="ORF">CcCBS67573_g01970</name>
</gene>
<dbReference type="GO" id="GO:0004382">
    <property type="term" value="F:GDP phosphatase activity"/>
    <property type="evidence" value="ECO:0007669"/>
    <property type="project" value="UniProtKB-EC"/>
</dbReference>
<evidence type="ECO:0000256" key="5">
    <source>
        <dbReference type="PIRSR" id="PIRSR600407-1"/>
    </source>
</evidence>
<dbReference type="FunFam" id="3.30.420.40:FF:000052">
    <property type="entry name" value="Ectonucleoside triphosphate diphosphohydrolase 5"/>
    <property type="match status" value="1"/>
</dbReference>
<dbReference type="Proteomes" id="UP000320333">
    <property type="component" value="Unassembled WGS sequence"/>
</dbReference>
<keyword evidence="8" id="KW-0812">Transmembrane</keyword>
<dbReference type="Gene3D" id="3.30.420.150">
    <property type="entry name" value="Exopolyphosphatase. Domain 2"/>
    <property type="match status" value="1"/>
</dbReference>
<feature type="binding site" evidence="6">
    <location>
        <begin position="278"/>
        <end position="282"/>
    </location>
    <ligand>
        <name>ATP</name>
        <dbReference type="ChEBI" id="CHEBI:30616"/>
    </ligand>
</feature>
<feature type="active site" description="Proton acceptor" evidence="5">
    <location>
        <position position="247"/>
    </location>
</feature>
<accession>A0A507FMU3</accession>
<organism evidence="9 10">
    <name type="scientific">Chytriomyces confervae</name>
    <dbReference type="NCBI Taxonomy" id="246404"/>
    <lineage>
        <taxon>Eukaryota</taxon>
        <taxon>Fungi</taxon>
        <taxon>Fungi incertae sedis</taxon>
        <taxon>Chytridiomycota</taxon>
        <taxon>Chytridiomycota incertae sedis</taxon>
        <taxon>Chytridiomycetes</taxon>
        <taxon>Chytridiales</taxon>
        <taxon>Chytriomycetaceae</taxon>
        <taxon>Chytriomyces</taxon>
    </lineage>
</organism>
<dbReference type="PANTHER" id="PTHR11782:SF83">
    <property type="entry name" value="GUANOSINE-DIPHOSPHATASE"/>
    <property type="match status" value="1"/>
</dbReference>
<keyword evidence="8" id="KW-0472">Membrane</keyword>
<dbReference type="GO" id="GO:0009134">
    <property type="term" value="P:nucleoside diphosphate catabolic process"/>
    <property type="evidence" value="ECO:0007669"/>
    <property type="project" value="TreeGrafter"/>
</dbReference>
<dbReference type="EMBL" id="QEAP01000037">
    <property type="protein sequence ID" value="TPX76758.1"/>
    <property type="molecule type" value="Genomic_DNA"/>
</dbReference>
<dbReference type="AlphaFoldDB" id="A0A507FMU3"/>
<comment type="caution">
    <text evidence="9">The sequence shown here is derived from an EMBL/GenBank/DDBJ whole genome shotgun (WGS) entry which is preliminary data.</text>
</comment>
<keyword evidence="6" id="KW-0547">Nucleotide-binding</keyword>
<evidence type="ECO:0000256" key="1">
    <source>
        <dbReference type="ARBA" id="ARBA00009283"/>
    </source>
</evidence>
<dbReference type="GO" id="GO:0006487">
    <property type="term" value="P:protein N-linked glycosylation"/>
    <property type="evidence" value="ECO:0007669"/>
    <property type="project" value="TreeGrafter"/>
</dbReference>
<keyword evidence="6" id="KW-0067">ATP-binding</keyword>
<dbReference type="Gene3D" id="3.30.420.40">
    <property type="match status" value="1"/>
</dbReference>
<evidence type="ECO:0000313" key="9">
    <source>
        <dbReference type="EMBL" id="TPX76758.1"/>
    </source>
</evidence>
<sequence>MLPVRRKNSHPRIDMNTILGSGGVRRETSPTRGRATTLRRMGVYSFCLAVAVLLYVLFFASMTGSKTDVTKSAGVKEAVNDATKANVKDKAKETVKESPIVSKLTCPAGTDLTAQYAIMLDAGSTGSRVHVYTFHHCVDRVTQRNSGGFTLDDELFEQVKPGLSSYADNPTKAAMSLDALMDHATNRVPKELWKCTPVAVKATAGLRLIGTDKSEAILKAVRQRLETAYDFNVLKDDGVSVMDGKDEGVFAWITVNYLRKSIGASATTQSAAIMDLGGGSTQIVFEPKSSITLIAEGDYRSTLSFGGKDYVLYQHSYLGYGLMEGRRKVLEAAASKNDAKLSCLADGASMPLKKAGDSSNNAANAISVSGTGAGFDQCSKFVAGNLFDKDQALCTISKDSCSWDGVYQPKLKDSFEGDIYAFSYFYDRIADLGVIKGSDEEGYQFTVKEVEVLATSVCKVVGGDESAKNSLSETVLKAIKQEPGLCLDLGFIFHLLSTGYEIHHNRLLKTAKKINGVETGWCLGASIHMLDHLMSGSKGVAGVCRS</sequence>
<protein>
    <recommendedName>
        <fullName evidence="4">guanosine-diphosphatase</fullName>
        <ecNumber evidence="4">3.6.1.42</ecNumber>
    </recommendedName>
</protein>
<feature type="transmembrane region" description="Helical" evidence="8">
    <location>
        <begin position="41"/>
        <end position="62"/>
    </location>
</feature>
<evidence type="ECO:0000256" key="8">
    <source>
        <dbReference type="SAM" id="Phobius"/>
    </source>
</evidence>
<dbReference type="GO" id="GO:0005524">
    <property type="term" value="F:ATP binding"/>
    <property type="evidence" value="ECO:0007669"/>
    <property type="project" value="UniProtKB-KW"/>
</dbReference>
<evidence type="ECO:0000256" key="2">
    <source>
        <dbReference type="ARBA" id="ARBA00022801"/>
    </source>
</evidence>
<dbReference type="GO" id="GO:0005794">
    <property type="term" value="C:Golgi apparatus"/>
    <property type="evidence" value="ECO:0007669"/>
    <property type="project" value="TreeGrafter"/>
</dbReference>
<dbReference type="InterPro" id="IPR000407">
    <property type="entry name" value="GDA1_CD39_NTPase"/>
</dbReference>
<evidence type="ECO:0000256" key="3">
    <source>
        <dbReference type="ARBA" id="ARBA00037742"/>
    </source>
</evidence>
<dbReference type="EC" id="3.6.1.42" evidence="4"/>
<dbReference type="STRING" id="246404.A0A507FMU3"/>
<dbReference type="PROSITE" id="PS01238">
    <property type="entry name" value="GDA1_CD39_NTPASE"/>
    <property type="match status" value="1"/>
</dbReference>
<dbReference type="GO" id="GO:0045134">
    <property type="term" value="F:UDP phosphatase activity"/>
    <property type="evidence" value="ECO:0007669"/>
    <property type="project" value="TreeGrafter"/>
</dbReference>
<keyword evidence="2 7" id="KW-0378">Hydrolase</keyword>
<keyword evidence="8" id="KW-1133">Transmembrane helix</keyword>
<evidence type="ECO:0000256" key="7">
    <source>
        <dbReference type="RuleBase" id="RU003833"/>
    </source>
</evidence>
<dbReference type="Pfam" id="PF01150">
    <property type="entry name" value="GDA1_CD39"/>
    <property type="match status" value="1"/>
</dbReference>
<dbReference type="GO" id="GO:0017111">
    <property type="term" value="F:ribonucleoside triphosphate phosphatase activity"/>
    <property type="evidence" value="ECO:0007669"/>
    <property type="project" value="TreeGrafter"/>
</dbReference>
<dbReference type="OrthoDB" id="6372431at2759"/>
<reference evidence="9 10" key="1">
    <citation type="journal article" date="2019" name="Sci. Rep.">
        <title>Comparative genomics of chytrid fungi reveal insights into the obligate biotrophic and pathogenic lifestyle of Synchytrium endobioticum.</title>
        <authorList>
            <person name="van de Vossenberg B.T.L.H."/>
            <person name="Warris S."/>
            <person name="Nguyen H.D.T."/>
            <person name="van Gent-Pelzer M.P.E."/>
            <person name="Joly D.L."/>
            <person name="van de Geest H.C."/>
            <person name="Bonants P.J.M."/>
            <person name="Smith D.S."/>
            <person name="Levesque C.A."/>
            <person name="van der Lee T.A.J."/>
        </authorList>
    </citation>
    <scope>NUCLEOTIDE SEQUENCE [LARGE SCALE GENOMIC DNA]</scope>
    <source>
        <strain evidence="9 10">CBS 675.73</strain>
    </source>
</reference>
<comment type="similarity">
    <text evidence="1 7">Belongs to the GDA1/CD39 NTPase family.</text>
</comment>
<dbReference type="GO" id="GO:0016020">
    <property type="term" value="C:membrane"/>
    <property type="evidence" value="ECO:0007669"/>
    <property type="project" value="TreeGrafter"/>
</dbReference>
<name>A0A507FMU3_9FUNG</name>